<dbReference type="InterPro" id="IPR036890">
    <property type="entry name" value="HATPase_C_sf"/>
</dbReference>
<feature type="domain" description="Histidine kinase" evidence="13">
    <location>
        <begin position="276"/>
        <end position="474"/>
    </location>
</feature>
<dbReference type="InterPro" id="IPR005467">
    <property type="entry name" value="His_kinase_dom"/>
</dbReference>
<evidence type="ECO:0000256" key="5">
    <source>
        <dbReference type="ARBA" id="ARBA00022679"/>
    </source>
</evidence>
<keyword evidence="5" id="KW-0808">Transferase</keyword>
<dbReference type="AlphaFoldDB" id="A0A833J9C9"/>
<keyword evidence="6 12" id="KW-0812">Transmembrane</keyword>
<dbReference type="RefSeq" id="WP_152276100.1">
    <property type="nucleotide sequence ID" value="NZ_WEKV01000005.1"/>
</dbReference>
<keyword evidence="8 12" id="KW-1133">Transmembrane helix</keyword>
<evidence type="ECO:0000256" key="2">
    <source>
        <dbReference type="ARBA" id="ARBA00004370"/>
    </source>
</evidence>
<feature type="transmembrane region" description="Helical" evidence="12">
    <location>
        <begin position="197"/>
        <end position="220"/>
    </location>
</feature>
<dbReference type="InterPro" id="IPR004358">
    <property type="entry name" value="Sig_transdc_His_kin-like_C"/>
</dbReference>
<evidence type="ECO:0000256" key="9">
    <source>
        <dbReference type="ARBA" id="ARBA00023012"/>
    </source>
</evidence>
<keyword evidence="9" id="KW-0902">Two-component regulatory system</keyword>
<dbReference type="Pfam" id="PF00672">
    <property type="entry name" value="HAMP"/>
    <property type="match status" value="1"/>
</dbReference>
<evidence type="ECO:0000256" key="12">
    <source>
        <dbReference type="SAM" id="Phobius"/>
    </source>
</evidence>
<dbReference type="GO" id="GO:0004673">
    <property type="term" value="F:protein histidine kinase activity"/>
    <property type="evidence" value="ECO:0007669"/>
    <property type="project" value="UniProtKB-EC"/>
</dbReference>
<dbReference type="PANTHER" id="PTHR45436:SF5">
    <property type="entry name" value="SENSOR HISTIDINE KINASE TRCS"/>
    <property type="match status" value="1"/>
</dbReference>
<evidence type="ECO:0000256" key="1">
    <source>
        <dbReference type="ARBA" id="ARBA00000085"/>
    </source>
</evidence>
<accession>A0A833J9C9</accession>
<reference evidence="15 16" key="1">
    <citation type="submission" date="2019-10" db="EMBL/GenBank/DDBJ databases">
        <title>Draft Genome Sequence of the Caffeine Degrading Methylotroph Methylorubrum populi PINKEL.</title>
        <authorList>
            <person name="Dawson S.C."/>
            <person name="Zhang X."/>
            <person name="Wright M.E."/>
            <person name="Sharma G."/>
            <person name="Langner J.T."/>
            <person name="Ditty J.L."/>
            <person name="Subuyuj G.A."/>
        </authorList>
    </citation>
    <scope>NUCLEOTIDE SEQUENCE [LARGE SCALE GENOMIC DNA]</scope>
    <source>
        <strain evidence="15 16">Pinkel</strain>
    </source>
</reference>
<dbReference type="PANTHER" id="PTHR45436">
    <property type="entry name" value="SENSOR HISTIDINE KINASE YKOH"/>
    <property type="match status" value="1"/>
</dbReference>
<keyword evidence="10 12" id="KW-0472">Membrane</keyword>
<evidence type="ECO:0000256" key="7">
    <source>
        <dbReference type="ARBA" id="ARBA00022777"/>
    </source>
</evidence>
<dbReference type="SMART" id="SM00387">
    <property type="entry name" value="HATPase_c"/>
    <property type="match status" value="1"/>
</dbReference>
<dbReference type="PRINTS" id="PR00344">
    <property type="entry name" value="BCTRLSENSOR"/>
</dbReference>
<name>A0A833J9C9_9HYPH</name>
<dbReference type="Gene3D" id="1.10.287.130">
    <property type="match status" value="1"/>
</dbReference>
<evidence type="ECO:0000256" key="8">
    <source>
        <dbReference type="ARBA" id="ARBA00022989"/>
    </source>
</evidence>
<evidence type="ECO:0000256" key="11">
    <source>
        <dbReference type="SAM" id="MobiDB-lite"/>
    </source>
</evidence>
<dbReference type="PROSITE" id="PS50109">
    <property type="entry name" value="HIS_KIN"/>
    <property type="match status" value="1"/>
</dbReference>
<feature type="domain" description="HAMP" evidence="14">
    <location>
        <begin position="217"/>
        <end position="268"/>
    </location>
</feature>
<dbReference type="SUPFAM" id="SSF55874">
    <property type="entry name" value="ATPase domain of HSP90 chaperone/DNA topoisomerase II/histidine kinase"/>
    <property type="match status" value="1"/>
</dbReference>
<dbReference type="EMBL" id="WEKV01000005">
    <property type="protein sequence ID" value="KAB7786899.1"/>
    <property type="molecule type" value="Genomic_DNA"/>
</dbReference>
<dbReference type="InterPro" id="IPR050428">
    <property type="entry name" value="TCS_sensor_his_kinase"/>
</dbReference>
<evidence type="ECO:0000256" key="4">
    <source>
        <dbReference type="ARBA" id="ARBA00022553"/>
    </source>
</evidence>
<comment type="subcellular location">
    <subcellularLocation>
        <location evidence="2">Membrane</location>
    </subcellularLocation>
</comment>
<dbReference type="GO" id="GO:0000160">
    <property type="term" value="P:phosphorelay signal transduction system"/>
    <property type="evidence" value="ECO:0007669"/>
    <property type="project" value="UniProtKB-KW"/>
</dbReference>
<evidence type="ECO:0000256" key="10">
    <source>
        <dbReference type="ARBA" id="ARBA00023136"/>
    </source>
</evidence>
<evidence type="ECO:0000256" key="3">
    <source>
        <dbReference type="ARBA" id="ARBA00012438"/>
    </source>
</evidence>
<proteinExistence type="predicted"/>
<dbReference type="Proteomes" id="UP000469949">
    <property type="component" value="Unassembled WGS sequence"/>
</dbReference>
<keyword evidence="7" id="KW-0418">Kinase</keyword>
<feature type="region of interest" description="Disordered" evidence="11">
    <location>
        <begin position="1"/>
        <end position="28"/>
    </location>
</feature>
<evidence type="ECO:0000313" key="16">
    <source>
        <dbReference type="Proteomes" id="UP000469949"/>
    </source>
</evidence>
<protein>
    <recommendedName>
        <fullName evidence="3">histidine kinase</fullName>
        <ecNumber evidence="3">2.7.13.3</ecNumber>
    </recommendedName>
</protein>
<keyword evidence="4" id="KW-0597">Phosphoprotein</keyword>
<dbReference type="InterPro" id="IPR003594">
    <property type="entry name" value="HATPase_dom"/>
</dbReference>
<evidence type="ECO:0000313" key="15">
    <source>
        <dbReference type="EMBL" id="KAB7786899.1"/>
    </source>
</evidence>
<feature type="transmembrane region" description="Helical" evidence="12">
    <location>
        <begin position="38"/>
        <end position="61"/>
    </location>
</feature>
<sequence length="474" mass="51297">MIPLLEAKPPPGPARPRPPRPRPPHRLFGGPDSLQRRLLLTAGACLAIALVAAGLSIGFILQRFVRGQIDGRLDDRILSLISDLQPAADGGFSLNRDRDGPPFDRARSGWYWQVRRGETVLRSGSLDGRDLALPEGPIRRQDRNIPSPADGTGPWGDGLILRILTVEGRGGTSPTIYAASAPTAALRGPVLEALRTLLVCLGLIGLFLFAGVLVQVRLGLRPLRRLRDQLAAVRAGGLDRLPERQPTEVRPLAAEINALLDQNGVNLEHARSQVANLAHGLKTPLATLSIALAETGDARDVALARQVDAMDRRIRHHLRRARTAAVGGHSRTRADVATHVADLAIALRRIHADKTIDFVNAVPYGLTVACDPQDLDEMLGNLTENAFKWCRERVRIGALRRGPDVLIRVEDDGPGLDEASMAEALIRGRRLDESRPGHGFGLPIVMELAELYGGSVVLDVSELKGLEARLTLPA</sequence>
<dbReference type="Pfam" id="PF02518">
    <property type="entry name" value="HATPase_c"/>
    <property type="match status" value="1"/>
</dbReference>
<organism evidence="15 16">
    <name type="scientific">Methylorubrum populi</name>
    <dbReference type="NCBI Taxonomy" id="223967"/>
    <lineage>
        <taxon>Bacteria</taxon>
        <taxon>Pseudomonadati</taxon>
        <taxon>Pseudomonadota</taxon>
        <taxon>Alphaproteobacteria</taxon>
        <taxon>Hyphomicrobiales</taxon>
        <taxon>Methylobacteriaceae</taxon>
        <taxon>Methylorubrum</taxon>
    </lineage>
</organism>
<dbReference type="Gene3D" id="3.30.565.10">
    <property type="entry name" value="Histidine kinase-like ATPase, C-terminal domain"/>
    <property type="match status" value="1"/>
</dbReference>
<evidence type="ECO:0000259" key="14">
    <source>
        <dbReference type="PROSITE" id="PS50885"/>
    </source>
</evidence>
<dbReference type="InterPro" id="IPR003660">
    <property type="entry name" value="HAMP_dom"/>
</dbReference>
<dbReference type="PROSITE" id="PS50885">
    <property type="entry name" value="HAMP"/>
    <property type="match status" value="1"/>
</dbReference>
<evidence type="ECO:0000256" key="6">
    <source>
        <dbReference type="ARBA" id="ARBA00022692"/>
    </source>
</evidence>
<gene>
    <name evidence="15" type="ORF">F8B43_0849</name>
</gene>
<dbReference type="EC" id="2.7.13.3" evidence="3"/>
<evidence type="ECO:0000259" key="13">
    <source>
        <dbReference type="PROSITE" id="PS50109"/>
    </source>
</evidence>
<comment type="caution">
    <text evidence="15">The sequence shown here is derived from an EMBL/GenBank/DDBJ whole genome shotgun (WGS) entry which is preliminary data.</text>
</comment>
<dbReference type="GO" id="GO:0005886">
    <property type="term" value="C:plasma membrane"/>
    <property type="evidence" value="ECO:0007669"/>
    <property type="project" value="TreeGrafter"/>
</dbReference>
<comment type="catalytic activity">
    <reaction evidence="1">
        <text>ATP + protein L-histidine = ADP + protein N-phospho-L-histidine.</text>
        <dbReference type="EC" id="2.7.13.3"/>
    </reaction>
</comment>